<name>A0ACB9CUM0_CICIN</name>
<dbReference type="Proteomes" id="UP001055811">
    <property type="component" value="Linkage Group LG05"/>
</dbReference>
<protein>
    <submittedName>
        <fullName evidence="1">Uncharacterized protein</fullName>
    </submittedName>
</protein>
<gene>
    <name evidence="1" type="ORF">L2E82_28005</name>
</gene>
<dbReference type="EMBL" id="CM042013">
    <property type="protein sequence ID" value="KAI3737987.1"/>
    <property type="molecule type" value="Genomic_DNA"/>
</dbReference>
<keyword evidence="2" id="KW-1185">Reference proteome</keyword>
<evidence type="ECO:0000313" key="2">
    <source>
        <dbReference type="Proteomes" id="UP001055811"/>
    </source>
</evidence>
<comment type="caution">
    <text evidence="1">The sequence shown here is derived from an EMBL/GenBank/DDBJ whole genome shotgun (WGS) entry which is preliminary data.</text>
</comment>
<sequence>MKFAEYLSLLIEVFKPSYWLHFELFLELNQASSTASRRKTRQYLLVRLSPCMTLNGEDKTTGDNDVSVPWTQRMVSKMLISYDLINDSLGEENLLQ</sequence>
<reference evidence="1 2" key="2">
    <citation type="journal article" date="2022" name="Mol. Ecol. Resour.">
        <title>The genomes of chicory, endive, great burdock and yacon provide insights into Asteraceae paleo-polyploidization history and plant inulin production.</title>
        <authorList>
            <person name="Fan W."/>
            <person name="Wang S."/>
            <person name="Wang H."/>
            <person name="Wang A."/>
            <person name="Jiang F."/>
            <person name="Liu H."/>
            <person name="Zhao H."/>
            <person name="Xu D."/>
            <person name="Zhang Y."/>
        </authorList>
    </citation>
    <scope>NUCLEOTIDE SEQUENCE [LARGE SCALE GENOMIC DNA]</scope>
    <source>
        <strain evidence="2">cv. Punajuju</strain>
        <tissue evidence="1">Leaves</tissue>
    </source>
</reference>
<reference evidence="2" key="1">
    <citation type="journal article" date="2022" name="Mol. Ecol. Resour.">
        <title>The genomes of chicory, endive, great burdock and yacon provide insights into Asteraceae palaeo-polyploidization history and plant inulin production.</title>
        <authorList>
            <person name="Fan W."/>
            <person name="Wang S."/>
            <person name="Wang H."/>
            <person name="Wang A."/>
            <person name="Jiang F."/>
            <person name="Liu H."/>
            <person name="Zhao H."/>
            <person name="Xu D."/>
            <person name="Zhang Y."/>
        </authorList>
    </citation>
    <scope>NUCLEOTIDE SEQUENCE [LARGE SCALE GENOMIC DNA]</scope>
    <source>
        <strain evidence="2">cv. Punajuju</strain>
    </source>
</reference>
<accession>A0ACB9CUM0</accession>
<evidence type="ECO:0000313" key="1">
    <source>
        <dbReference type="EMBL" id="KAI3737987.1"/>
    </source>
</evidence>
<organism evidence="1 2">
    <name type="scientific">Cichorium intybus</name>
    <name type="common">Chicory</name>
    <dbReference type="NCBI Taxonomy" id="13427"/>
    <lineage>
        <taxon>Eukaryota</taxon>
        <taxon>Viridiplantae</taxon>
        <taxon>Streptophyta</taxon>
        <taxon>Embryophyta</taxon>
        <taxon>Tracheophyta</taxon>
        <taxon>Spermatophyta</taxon>
        <taxon>Magnoliopsida</taxon>
        <taxon>eudicotyledons</taxon>
        <taxon>Gunneridae</taxon>
        <taxon>Pentapetalae</taxon>
        <taxon>asterids</taxon>
        <taxon>campanulids</taxon>
        <taxon>Asterales</taxon>
        <taxon>Asteraceae</taxon>
        <taxon>Cichorioideae</taxon>
        <taxon>Cichorieae</taxon>
        <taxon>Cichoriinae</taxon>
        <taxon>Cichorium</taxon>
    </lineage>
</organism>
<proteinExistence type="predicted"/>